<sequence>MMICKADFEDLFPLMFQPEDKVWVVEPSAKALARWEDDGGRAAPVEPSCRPATNCSRPLYLSHPAITALTMSFIAYGVIGGMFGVTAAHPIAR</sequence>
<keyword evidence="1" id="KW-0472">Membrane</keyword>
<dbReference type="KEGG" id="salo:EF888_17045"/>
<dbReference type="OrthoDB" id="7862974at2"/>
<evidence type="ECO:0000313" key="2">
    <source>
        <dbReference type="EMBL" id="PWK56248.1"/>
    </source>
</evidence>
<dbReference type="RefSeq" id="WP_109759656.1">
    <property type="nucleotide sequence ID" value="NZ_CP034588.1"/>
</dbReference>
<evidence type="ECO:0000313" key="3">
    <source>
        <dbReference type="Proteomes" id="UP000245390"/>
    </source>
</evidence>
<dbReference type="AlphaFoldDB" id="A0A316G5W0"/>
<keyword evidence="1" id="KW-0812">Transmembrane</keyword>
<reference evidence="2 3" key="1">
    <citation type="submission" date="2018-05" db="EMBL/GenBank/DDBJ databases">
        <title>Genomic Encyclopedia of Type Strains, Phase IV (KMG-IV): sequencing the most valuable type-strain genomes for metagenomic binning, comparative biology and taxonomic classification.</title>
        <authorList>
            <person name="Goeker M."/>
        </authorList>
    </citation>
    <scope>NUCLEOTIDE SEQUENCE [LARGE SCALE GENOMIC DNA]</scope>
    <source>
        <strain evidence="2 3">DSM 103371</strain>
    </source>
</reference>
<accession>A0A316G5W0</accession>
<keyword evidence="1" id="KW-1133">Transmembrane helix</keyword>
<organism evidence="2 3">
    <name type="scientific">Silicimonas algicola</name>
    <dbReference type="NCBI Taxonomy" id="1826607"/>
    <lineage>
        <taxon>Bacteria</taxon>
        <taxon>Pseudomonadati</taxon>
        <taxon>Pseudomonadota</taxon>
        <taxon>Alphaproteobacteria</taxon>
        <taxon>Rhodobacterales</taxon>
        <taxon>Paracoccaceae</taxon>
    </lineage>
</organism>
<protein>
    <submittedName>
        <fullName evidence="2">Uncharacterized protein</fullName>
    </submittedName>
</protein>
<dbReference type="Proteomes" id="UP000245390">
    <property type="component" value="Unassembled WGS sequence"/>
</dbReference>
<proteinExistence type="predicted"/>
<dbReference type="EMBL" id="QGGV01000005">
    <property type="protein sequence ID" value="PWK56248.1"/>
    <property type="molecule type" value="Genomic_DNA"/>
</dbReference>
<gene>
    <name evidence="2" type="ORF">C8D95_105316</name>
</gene>
<feature type="transmembrane region" description="Helical" evidence="1">
    <location>
        <begin position="66"/>
        <end position="88"/>
    </location>
</feature>
<name>A0A316G5W0_9RHOB</name>
<comment type="caution">
    <text evidence="2">The sequence shown here is derived from an EMBL/GenBank/DDBJ whole genome shotgun (WGS) entry which is preliminary data.</text>
</comment>
<keyword evidence="3" id="KW-1185">Reference proteome</keyword>
<evidence type="ECO:0000256" key="1">
    <source>
        <dbReference type="SAM" id="Phobius"/>
    </source>
</evidence>